<evidence type="ECO:0000313" key="2">
    <source>
        <dbReference type="EMBL" id="MFD1786531.1"/>
    </source>
</evidence>
<proteinExistence type="predicted"/>
<protein>
    <submittedName>
        <fullName evidence="2">DUF6998 domain-containing protein</fullName>
    </submittedName>
</protein>
<accession>A0ABW4N9M8</accession>
<evidence type="ECO:0000259" key="1">
    <source>
        <dbReference type="Pfam" id="PF22522"/>
    </source>
</evidence>
<evidence type="ECO:0000313" key="3">
    <source>
        <dbReference type="Proteomes" id="UP001597283"/>
    </source>
</evidence>
<feature type="domain" description="DUF6998" evidence="1">
    <location>
        <begin position="12"/>
        <end position="128"/>
    </location>
</feature>
<dbReference type="RefSeq" id="WP_380938614.1">
    <property type="nucleotide sequence ID" value="NZ_JBHUFC010000002.1"/>
</dbReference>
<dbReference type="InterPro" id="IPR054267">
    <property type="entry name" value="DUF6998"/>
</dbReference>
<dbReference type="EMBL" id="JBHUFC010000002">
    <property type="protein sequence ID" value="MFD1786531.1"/>
    <property type="molecule type" value="Genomic_DNA"/>
</dbReference>
<organism evidence="2 3">
    <name type="scientific">Sphingomonas floccifaciens</name>
    <dbReference type="NCBI Taxonomy" id="1844115"/>
    <lineage>
        <taxon>Bacteria</taxon>
        <taxon>Pseudomonadati</taxon>
        <taxon>Pseudomonadota</taxon>
        <taxon>Alphaproteobacteria</taxon>
        <taxon>Sphingomonadales</taxon>
        <taxon>Sphingomonadaceae</taxon>
        <taxon>Sphingomonas</taxon>
    </lineage>
</organism>
<comment type="caution">
    <text evidence="2">The sequence shown here is derived from an EMBL/GenBank/DDBJ whole genome shotgun (WGS) entry which is preliminary data.</text>
</comment>
<sequence>MRIVLPEPVAGIYAAVEELKAMYPGMPFTPDGHMDASIGELVAAEALGITLNPPSKAIHDAYDAAGDVQIKVTADSLFRSTPALTVVVLSVVSPAEAKVVYDGSGQPAWDRAGKMQKNGQRQLSLFAL</sequence>
<reference evidence="3" key="1">
    <citation type="journal article" date="2019" name="Int. J. Syst. Evol. Microbiol.">
        <title>The Global Catalogue of Microorganisms (GCM) 10K type strain sequencing project: providing services to taxonomists for standard genome sequencing and annotation.</title>
        <authorList>
            <consortium name="The Broad Institute Genomics Platform"/>
            <consortium name="The Broad Institute Genome Sequencing Center for Infectious Disease"/>
            <person name="Wu L."/>
            <person name="Ma J."/>
        </authorList>
    </citation>
    <scope>NUCLEOTIDE SEQUENCE [LARGE SCALE GENOMIC DNA]</scope>
    <source>
        <strain evidence="3">Q85</strain>
    </source>
</reference>
<dbReference type="Pfam" id="PF22522">
    <property type="entry name" value="DUF6998"/>
    <property type="match status" value="1"/>
</dbReference>
<gene>
    <name evidence="2" type="ORF">ACFSC3_02990</name>
</gene>
<dbReference type="Proteomes" id="UP001597283">
    <property type="component" value="Unassembled WGS sequence"/>
</dbReference>
<name>A0ABW4N9M8_9SPHN</name>
<keyword evidence="3" id="KW-1185">Reference proteome</keyword>